<evidence type="ECO:0000313" key="6">
    <source>
        <dbReference type="EMBL" id="KAA8520359.1"/>
    </source>
</evidence>
<dbReference type="GO" id="GO:0046872">
    <property type="term" value="F:metal ion binding"/>
    <property type="evidence" value="ECO:0007669"/>
    <property type="project" value="UniProtKB-KW"/>
</dbReference>
<dbReference type="GO" id="GO:0008168">
    <property type="term" value="F:methyltransferase activity"/>
    <property type="evidence" value="ECO:0007669"/>
    <property type="project" value="UniProtKB-KW"/>
</dbReference>
<dbReference type="EMBL" id="CM018049">
    <property type="protein sequence ID" value="KAA8520359.1"/>
    <property type="molecule type" value="Genomic_DNA"/>
</dbReference>
<keyword evidence="3" id="KW-0808">Transferase</keyword>
<evidence type="ECO:0000256" key="4">
    <source>
        <dbReference type="ARBA" id="ARBA00022723"/>
    </source>
</evidence>
<dbReference type="Proteomes" id="UP000325577">
    <property type="component" value="Linkage Group LG6"/>
</dbReference>
<accession>A0A5J4ZQR1</accession>
<keyword evidence="5" id="KW-0460">Magnesium</keyword>
<evidence type="ECO:0008006" key="8">
    <source>
        <dbReference type="Google" id="ProtNLM"/>
    </source>
</evidence>
<reference evidence="6 7" key="1">
    <citation type="submission" date="2019-09" db="EMBL/GenBank/DDBJ databases">
        <title>A chromosome-level genome assembly of the Chinese tupelo Nyssa sinensis.</title>
        <authorList>
            <person name="Yang X."/>
            <person name="Kang M."/>
            <person name="Yang Y."/>
            <person name="Xiong H."/>
            <person name="Wang M."/>
            <person name="Zhang Z."/>
            <person name="Wang Z."/>
            <person name="Wu H."/>
            <person name="Ma T."/>
            <person name="Liu J."/>
            <person name="Xi Z."/>
        </authorList>
    </citation>
    <scope>NUCLEOTIDE SEQUENCE [LARGE SCALE GENOMIC DNA]</scope>
    <source>
        <strain evidence="6">J267</strain>
        <tissue evidence="6">Leaf</tissue>
    </source>
</reference>
<comment type="similarity">
    <text evidence="1">Belongs to the methyltransferase superfamily. Type-7 methyltransferase family.</text>
</comment>
<dbReference type="SUPFAM" id="SSF53335">
    <property type="entry name" value="S-adenosyl-L-methionine-dependent methyltransferases"/>
    <property type="match status" value="1"/>
</dbReference>
<dbReference type="Pfam" id="PF03492">
    <property type="entry name" value="Methyltransf_7"/>
    <property type="match status" value="1"/>
</dbReference>
<keyword evidence="2" id="KW-0489">Methyltransferase</keyword>
<evidence type="ECO:0000313" key="7">
    <source>
        <dbReference type="Proteomes" id="UP000325577"/>
    </source>
</evidence>
<dbReference type="InterPro" id="IPR042086">
    <property type="entry name" value="MeTrfase_capping"/>
</dbReference>
<dbReference type="GO" id="GO:0032259">
    <property type="term" value="P:methylation"/>
    <property type="evidence" value="ECO:0007669"/>
    <property type="project" value="UniProtKB-KW"/>
</dbReference>
<protein>
    <recommendedName>
        <fullName evidence="8">Jasmonate O-methyltransferase</fullName>
    </recommendedName>
</protein>
<evidence type="ECO:0000256" key="1">
    <source>
        <dbReference type="ARBA" id="ARBA00007967"/>
    </source>
</evidence>
<sequence length="333" mass="37570">MVIENVLHMNAGNGETSYAKNSIIQKTLILKSQTLIENTLKDMYSDTFPQCFNIADLGCSSGPNTLLVISNIIDIVHGLCLQNKGKVPEFQVFLNDLPDNDFNTIFKSLPTFYAKLKKEKGDKLGPCFMSGVPGSFYGRLFPSKSLHFVHSSFSVHWLSQVPEGLENNKGNIYMSKTSPRHVLEAYLKQFQKDFSSFLSLRSEEIIPNGRMVLTIISRSIADPTCKDCCWYWELLAKSLLDMAAEGLLDETKVDSFNLPLYTPYKDEVKDIIQKEGSFDVDRLEVIEDSNEDRLGSNSNSNPDGDEHFVFDKCYENGKYISNCIRAITEPYVG</sequence>
<evidence type="ECO:0000256" key="3">
    <source>
        <dbReference type="ARBA" id="ARBA00022679"/>
    </source>
</evidence>
<keyword evidence="7" id="KW-1185">Reference proteome</keyword>
<proteinExistence type="inferred from homology"/>
<keyword evidence="4" id="KW-0479">Metal-binding</keyword>
<evidence type="ECO:0000256" key="2">
    <source>
        <dbReference type="ARBA" id="ARBA00022603"/>
    </source>
</evidence>
<dbReference type="OrthoDB" id="1523883at2759"/>
<dbReference type="Gene3D" id="3.40.50.150">
    <property type="entry name" value="Vaccinia Virus protein VP39"/>
    <property type="match status" value="1"/>
</dbReference>
<dbReference type="Gene3D" id="1.10.1200.270">
    <property type="entry name" value="Methyltransferase, alpha-helical capping domain"/>
    <property type="match status" value="1"/>
</dbReference>
<dbReference type="AlphaFoldDB" id="A0A5J4ZQR1"/>
<dbReference type="InterPro" id="IPR005299">
    <property type="entry name" value="MeTrfase_7"/>
</dbReference>
<dbReference type="InterPro" id="IPR029063">
    <property type="entry name" value="SAM-dependent_MTases_sf"/>
</dbReference>
<evidence type="ECO:0000256" key="5">
    <source>
        <dbReference type="ARBA" id="ARBA00022842"/>
    </source>
</evidence>
<name>A0A5J4ZQR1_9ASTE</name>
<dbReference type="PANTHER" id="PTHR31009">
    <property type="entry name" value="S-ADENOSYL-L-METHIONINE:CARBOXYL METHYLTRANSFERASE FAMILY PROTEIN"/>
    <property type="match status" value="1"/>
</dbReference>
<gene>
    <name evidence="6" type="ORF">F0562_014615</name>
</gene>
<organism evidence="6 7">
    <name type="scientific">Nyssa sinensis</name>
    <dbReference type="NCBI Taxonomy" id="561372"/>
    <lineage>
        <taxon>Eukaryota</taxon>
        <taxon>Viridiplantae</taxon>
        <taxon>Streptophyta</taxon>
        <taxon>Embryophyta</taxon>
        <taxon>Tracheophyta</taxon>
        <taxon>Spermatophyta</taxon>
        <taxon>Magnoliopsida</taxon>
        <taxon>eudicotyledons</taxon>
        <taxon>Gunneridae</taxon>
        <taxon>Pentapetalae</taxon>
        <taxon>asterids</taxon>
        <taxon>Cornales</taxon>
        <taxon>Nyssaceae</taxon>
        <taxon>Nyssa</taxon>
    </lineage>
</organism>